<dbReference type="RefSeq" id="WP_048452954.1">
    <property type="nucleotide sequence ID" value="NZ_LABZ01000161.1"/>
</dbReference>
<dbReference type="EMBL" id="LABZ01000161">
    <property type="protein sequence ID" value="KMO35585.1"/>
    <property type="molecule type" value="Genomic_DNA"/>
</dbReference>
<dbReference type="AlphaFoldDB" id="A0A0J6SK01"/>
<sequence>MSIDREAEVRRLNLADCHIADAERHITDQWLILEQRRAAGRDTQDAERLLETMEETLSTFQEHRRMIVEMIDRIDAGLA</sequence>
<comment type="caution">
    <text evidence="1">The sequence shown here is derived from an EMBL/GenBank/DDBJ whole genome shotgun (WGS) entry which is preliminary data.</text>
</comment>
<dbReference type="OrthoDB" id="8020482at2"/>
<proteinExistence type="predicted"/>
<reference evidence="1 2" key="1">
    <citation type="submission" date="2015-03" db="EMBL/GenBank/DDBJ databases">
        <title>Genome sequencing of Methylobacterium tarhaniae DSM 25844.</title>
        <authorList>
            <person name="Chaudhry V."/>
            <person name="Patil P.B."/>
        </authorList>
    </citation>
    <scope>NUCLEOTIDE SEQUENCE [LARGE SCALE GENOMIC DNA]</scope>
    <source>
        <strain evidence="1 2">DSM 25844</strain>
    </source>
</reference>
<dbReference type="PATRIC" id="fig|1187852.3.peg.1815"/>
<gene>
    <name evidence="1" type="ORF">VQ03_21570</name>
</gene>
<dbReference type="Proteomes" id="UP000036449">
    <property type="component" value="Unassembled WGS sequence"/>
</dbReference>
<keyword evidence="2" id="KW-1185">Reference proteome</keyword>
<accession>A0A0J6SK01</accession>
<protein>
    <submittedName>
        <fullName evidence="1">Uncharacterized protein</fullName>
    </submittedName>
</protein>
<name>A0A0J6SK01_9HYPH</name>
<evidence type="ECO:0000313" key="1">
    <source>
        <dbReference type="EMBL" id="KMO35585.1"/>
    </source>
</evidence>
<organism evidence="1 2">
    <name type="scientific">Methylobacterium tarhaniae</name>
    <dbReference type="NCBI Taxonomy" id="1187852"/>
    <lineage>
        <taxon>Bacteria</taxon>
        <taxon>Pseudomonadati</taxon>
        <taxon>Pseudomonadota</taxon>
        <taxon>Alphaproteobacteria</taxon>
        <taxon>Hyphomicrobiales</taxon>
        <taxon>Methylobacteriaceae</taxon>
        <taxon>Methylobacterium</taxon>
    </lineage>
</organism>
<evidence type="ECO:0000313" key="2">
    <source>
        <dbReference type="Proteomes" id="UP000036449"/>
    </source>
</evidence>